<comment type="caution">
    <text evidence="2">The sequence shown here is derived from an EMBL/GenBank/DDBJ whole genome shotgun (WGS) entry which is preliminary data.</text>
</comment>
<name>A0AAV2PSE6_MEGNR</name>
<dbReference type="InterPro" id="IPR052387">
    <property type="entry name" value="Fibrocystin"/>
</dbReference>
<keyword evidence="1" id="KW-0732">Signal</keyword>
<dbReference type="EMBL" id="CAXKWB010000788">
    <property type="protein sequence ID" value="CAL4062251.1"/>
    <property type="molecule type" value="Genomic_DNA"/>
</dbReference>
<dbReference type="PANTHER" id="PTHR46769:SF2">
    <property type="entry name" value="FIBROCYSTIN-L ISOFORM 2 PRECURSOR-RELATED"/>
    <property type="match status" value="1"/>
</dbReference>
<organism evidence="2 3">
    <name type="scientific">Meganyctiphanes norvegica</name>
    <name type="common">Northern krill</name>
    <name type="synonym">Thysanopoda norvegica</name>
    <dbReference type="NCBI Taxonomy" id="48144"/>
    <lineage>
        <taxon>Eukaryota</taxon>
        <taxon>Metazoa</taxon>
        <taxon>Ecdysozoa</taxon>
        <taxon>Arthropoda</taxon>
        <taxon>Crustacea</taxon>
        <taxon>Multicrustacea</taxon>
        <taxon>Malacostraca</taxon>
        <taxon>Eumalacostraca</taxon>
        <taxon>Eucarida</taxon>
        <taxon>Euphausiacea</taxon>
        <taxon>Euphausiidae</taxon>
        <taxon>Meganyctiphanes</taxon>
    </lineage>
</organism>
<reference evidence="2 3" key="1">
    <citation type="submission" date="2024-05" db="EMBL/GenBank/DDBJ databases">
        <authorList>
            <person name="Wallberg A."/>
        </authorList>
    </citation>
    <scope>NUCLEOTIDE SEQUENCE [LARGE SCALE GENOMIC DNA]</scope>
</reference>
<feature type="non-terminal residue" evidence="2">
    <location>
        <position position="1"/>
    </location>
</feature>
<dbReference type="Proteomes" id="UP001497623">
    <property type="component" value="Unassembled WGS sequence"/>
</dbReference>
<protein>
    <submittedName>
        <fullName evidence="2">Uncharacterized protein</fullName>
    </submittedName>
</protein>
<gene>
    <name evidence="2" type="ORF">MNOR_LOCUS2550</name>
</gene>
<evidence type="ECO:0000313" key="2">
    <source>
        <dbReference type="EMBL" id="CAL4062251.1"/>
    </source>
</evidence>
<accession>A0AAV2PSE6</accession>
<sequence length="188" mass="20593">FHLLNADPSEAVVIRMFFPKTQRYDIYVDDVYVPPKNIDASKDSYQLLPEDDSFFPTAGDPVGSNYLQRSLKLLHFVVKGGQVIDVKTTPAIVVSTGLVIEEGNFFEVDVVEKLALLLGVPLGNIRVVNVIREDSKLRVTNEYVELEIEIASYPSTNLNASESSSTDFTGSALSYEDLGVAAANMATA</sequence>
<proteinExistence type="predicted"/>
<keyword evidence="3" id="KW-1185">Reference proteome</keyword>
<evidence type="ECO:0000313" key="3">
    <source>
        <dbReference type="Proteomes" id="UP001497623"/>
    </source>
</evidence>
<evidence type="ECO:0000256" key="1">
    <source>
        <dbReference type="ARBA" id="ARBA00022729"/>
    </source>
</evidence>
<dbReference type="AlphaFoldDB" id="A0AAV2PSE6"/>
<feature type="non-terminal residue" evidence="2">
    <location>
        <position position="188"/>
    </location>
</feature>
<dbReference type="PANTHER" id="PTHR46769">
    <property type="entry name" value="POLYCYSTIC KIDNEY AND HEPATIC DISEASE 1 (AUTOSOMAL RECESSIVE)-LIKE 1"/>
    <property type="match status" value="1"/>
</dbReference>